<comment type="caution">
    <text evidence="6">The sequence shown here is derived from an EMBL/GenBank/DDBJ whole genome shotgun (WGS) entry which is preliminary data.</text>
</comment>
<name>A0AAD7SLT1_9TELE</name>
<protein>
    <recommendedName>
        <fullName evidence="5">IRG-type G domain-containing protein</fullName>
    </recommendedName>
</protein>
<evidence type="ECO:0000256" key="2">
    <source>
        <dbReference type="ARBA" id="ARBA00022741"/>
    </source>
</evidence>
<dbReference type="GO" id="GO:0016020">
    <property type="term" value="C:membrane"/>
    <property type="evidence" value="ECO:0007669"/>
    <property type="project" value="InterPro"/>
</dbReference>
<feature type="domain" description="IRG-type G" evidence="5">
    <location>
        <begin position="1"/>
        <end position="116"/>
    </location>
</feature>
<sequence length="152" mass="16536">MWDLPGVPDASPFAPEGYMEGVKFPRYNAVIMASSQAFHRNSAAVWREARAAQREAVYFALLASERDTPESLDARRKASLEALAAEGTPPPRVFLVRGTALEGLDFPHLLEEVERDLPEVKASALLLALPALSVAVVARKRDALKALVWAAA</sequence>
<proteinExistence type="inferred from homology"/>
<reference evidence="6" key="1">
    <citation type="journal article" date="2023" name="Science">
        <title>Genome structures resolve the early diversification of teleost fishes.</title>
        <authorList>
            <person name="Parey E."/>
            <person name="Louis A."/>
            <person name="Montfort J."/>
            <person name="Bouchez O."/>
            <person name="Roques C."/>
            <person name="Iampietro C."/>
            <person name="Lluch J."/>
            <person name="Castinel A."/>
            <person name="Donnadieu C."/>
            <person name="Desvignes T."/>
            <person name="Floi Bucao C."/>
            <person name="Jouanno E."/>
            <person name="Wen M."/>
            <person name="Mejri S."/>
            <person name="Dirks R."/>
            <person name="Jansen H."/>
            <person name="Henkel C."/>
            <person name="Chen W.J."/>
            <person name="Zahm M."/>
            <person name="Cabau C."/>
            <person name="Klopp C."/>
            <person name="Thompson A.W."/>
            <person name="Robinson-Rechavi M."/>
            <person name="Braasch I."/>
            <person name="Lecointre G."/>
            <person name="Bobe J."/>
            <person name="Postlethwait J.H."/>
            <person name="Berthelot C."/>
            <person name="Roest Crollius H."/>
            <person name="Guiguen Y."/>
        </authorList>
    </citation>
    <scope>NUCLEOTIDE SEQUENCE</scope>
    <source>
        <strain evidence="6">NC1722</strain>
    </source>
</reference>
<accession>A0AAD7SLT1</accession>
<comment type="similarity">
    <text evidence="1">Belongs to the TRAFAC class dynamin-like GTPase superfamily. IRG family.</text>
</comment>
<keyword evidence="3" id="KW-0378">Hydrolase</keyword>
<dbReference type="GO" id="GO:0016787">
    <property type="term" value="F:hydrolase activity"/>
    <property type="evidence" value="ECO:0007669"/>
    <property type="project" value="UniProtKB-KW"/>
</dbReference>
<dbReference type="PROSITE" id="PS51716">
    <property type="entry name" value="G_IRG"/>
    <property type="match status" value="1"/>
</dbReference>
<dbReference type="AlphaFoldDB" id="A0AAD7SLT1"/>
<dbReference type="InterPro" id="IPR007743">
    <property type="entry name" value="Immunity-related_GTPase-like"/>
</dbReference>
<dbReference type="EMBL" id="JAINUG010000050">
    <property type="protein sequence ID" value="KAJ8404971.1"/>
    <property type="molecule type" value="Genomic_DNA"/>
</dbReference>
<evidence type="ECO:0000256" key="1">
    <source>
        <dbReference type="ARBA" id="ARBA00005429"/>
    </source>
</evidence>
<evidence type="ECO:0000313" key="7">
    <source>
        <dbReference type="Proteomes" id="UP001221898"/>
    </source>
</evidence>
<evidence type="ECO:0000256" key="4">
    <source>
        <dbReference type="ARBA" id="ARBA00023134"/>
    </source>
</evidence>
<organism evidence="6 7">
    <name type="scientific">Aldrovandia affinis</name>
    <dbReference type="NCBI Taxonomy" id="143900"/>
    <lineage>
        <taxon>Eukaryota</taxon>
        <taxon>Metazoa</taxon>
        <taxon>Chordata</taxon>
        <taxon>Craniata</taxon>
        <taxon>Vertebrata</taxon>
        <taxon>Euteleostomi</taxon>
        <taxon>Actinopterygii</taxon>
        <taxon>Neopterygii</taxon>
        <taxon>Teleostei</taxon>
        <taxon>Notacanthiformes</taxon>
        <taxon>Halosauridae</taxon>
        <taxon>Aldrovandia</taxon>
    </lineage>
</organism>
<dbReference type="GO" id="GO:0005525">
    <property type="term" value="F:GTP binding"/>
    <property type="evidence" value="ECO:0007669"/>
    <property type="project" value="UniProtKB-KW"/>
</dbReference>
<gene>
    <name evidence="6" type="ORF">AAFF_G00328920</name>
</gene>
<dbReference type="Pfam" id="PF05049">
    <property type="entry name" value="IIGP"/>
    <property type="match status" value="1"/>
</dbReference>
<keyword evidence="7" id="KW-1185">Reference proteome</keyword>
<dbReference type="PANTHER" id="PTHR32341">
    <property type="entry name" value="INTERFERON-INDUCIBLE GTPASE"/>
    <property type="match status" value="1"/>
</dbReference>
<dbReference type="Gene3D" id="3.40.50.300">
    <property type="entry name" value="P-loop containing nucleotide triphosphate hydrolases"/>
    <property type="match status" value="1"/>
</dbReference>
<feature type="non-terminal residue" evidence="6">
    <location>
        <position position="152"/>
    </location>
</feature>
<evidence type="ECO:0000256" key="3">
    <source>
        <dbReference type="ARBA" id="ARBA00022801"/>
    </source>
</evidence>
<dbReference type="PANTHER" id="PTHR32341:SF10">
    <property type="entry name" value="INTERFERON-INDUCIBLE GTPASE 5"/>
    <property type="match status" value="1"/>
</dbReference>
<dbReference type="InterPro" id="IPR030385">
    <property type="entry name" value="G_IRG_dom"/>
</dbReference>
<keyword evidence="2" id="KW-0547">Nucleotide-binding</keyword>
<dbReference type="InterPro" id="IPR051515">
    <property type="entry name" value="IRG"/>
</dbReference>
<dbReference type="InterPro" id="IPR027417">
    <property type="entry name" value="P-loop_NTPase"/>
</dbReference>
<evidence type="ECO:0000313" key="6">
    <source>
        <dbReference type="EMBL" id="KAJ8404971.1"/>
    </source>
</evidence>
<evidence type="ECO:0000259" key="5">
    <source>
        <dbReference type="PROSITE" id="PS51716"/>
    </source>
</evidence>
<dbReference type="Proteomes" id="UP001221898">
    <property type="component" value="Unassembled WGS sequence"/>
</dbReference>
<keyword evidence="4" id="KW-0342">GTP-binding</keyword>